<evidence type="ECO:0000256" key="7">
    <source>
        <dbReference type="ARBA" id="ARBA00024494"/>
    </source>
</evidence>
<dbReference type="KEGG" id="vg:80535904"/>
<sequence>MWEFNEFDLRQAFGDEESFSPLAPAPPLSTHCNVPLKYNKQRAAISKPSFGQYSTSKNQYMREFEIIKTISGPTNVQYFDLCHVQFHLLNSYTPTSNTLTTAEWEQQTRVSQSLWRDQSLALTSICSESFFLPDYQLSEDQSILLKPYYMRKAFFEEGVLSSGSDSFRPTLWWRKEKGVSYYRDYNLLIVASKNLTLIVTNNVNVLVSRDHLLILSDLAAQRYILLKYSLLSMMHPKPPFISPGMLIEYLELGDTILHKGGNDAYKIVSNFEPLCLSYLVGDLPVGTRSGKTFKTLIINELHHSSNLLNVTPEVDAIISLLTIAETNSPSYLTELYGLYRIWGHPTIEPLEGATALKKIATRVRVTNQDLVDKITNKFKEEFICRYIAKEHVWPDLNLKMLPSGNIIVQAHDRKSGFPNKHKDYRREDLKMVHFNTLFPIDPKFDLIELIADKALSLLTPELVSQIIKHNNCGLATDRSVLINWLRSPIHDPEEFLKYIDLHGFPPFEMSNGVREKEREEKIRARMFGLMTLFKRMYIVLTEALLAEHIVPFFPEITMIDDELSLDKKRYQFNQKPENMDQIIISLDFSKWNSNMRKNETLPLFNCFDDMFGFKSCFSRTHEMFESSAIYLLNGTYLPKVESPLRLRQDLGCWYGHLGGIEGLRQKGWTIWTVGLILLASENLNFSLALMGQGDNQILRLRFPINTSYRESEDIMYQFLSNLNNILSKIGPPLKLEETWASRNLYVYGKYIIYNGVALPTSGKRIARIFRLSNEDYPTLESALSSATANLTAALSCHYCIGPLFVLYLSEVVGTLQLSMRSCYLQKQSFGVTFSKQSTIRIPGERVAYRDVPKITESEFYQPDLFYEALCIYPRALGGLPVMTVFDCLLRGFPDEVSYALASLKRIFPYTHPSLQKLITRMCSPPINSQMNYQLISEHPTVLNLEVPPAPSESRRNLIIDFVKSGDIHLNSYVRTFLDLLDSEEDKHVLKYLTTVEPFNPRLLSMFMGATAESRARHVAGKLQKTKTIATVARTLGSVDLYAKIIEAEKNHMGSIFRNVFSDHTNTVKWNSSVCSVEHATALRRLGWDREIVGVSCVPPHEFMSLELSLLDYTCLETYELSKGYVSIRFDPSYELDSFPSPLIKGPFPPYRGSVTRQKVSGYGDKIAAQAEPIIQKVLRLYSLVGWGIPSTGNLHTLCDKLLARHTDLPSEHLCPQDEEITGSVHHRLQDMRTGHGGSVPVLPNYGSKLMFDTFPLVAYSKGSKNVNLMFQSFMSTSVVLLGELISLGWKSNTPVIHLHVSSSCCVQELREELCESPVPLPFELTSYPDNPYLYVKKEKILMLMEKGLRFPINRNLGPDPLSLFHRFHSILAEECFHLLSPHHWDRPSFNFRTQQLVINWVLPCNASYLLTSISLRLCTHFLGAIRERDVTRFLARVSERIERAPMENWKALSALIFAPDIHHHVVGNSIFSRVSGNPICSESTLGTILKESVVSVISNWAHEPDTRKNLRYVDCYGRPYCGLSQHPSLLLVTRDWIMGNLPSVDIRDCRYLIINFLTTKPTGKQPSELLVVAEHYCKIGKLRISGENLDYLCKREDIKLAVTLPDSSLVDSISDGGEIILEFSRDHLIRTSHVVQKELIFSKSTSYENHLMKLASTPTTGTYKCLSFLNLIKIINPQFIGCLGDGGGGFTLATLLYYKNAKVFYNTLITKEVPIQQSSPIPFIPSLAGHKDLENRIVGLNITTEIVSDLTHKDLGMHLENKVSAKFDLILCDAEFTKEDAIEKGVNLVRGATRVARVVNSPYLVFKTYLKNISLISFQISYLLSHYNSVKVFRSFFSSTHNTEIYLIANDLGPELSLSCIETNNWNGYFLKPPCVDQLYQWRDYLVQSIGVDITELSEEYTKIIQPEDNLTFVTELRKYLPFSRAGRSFIYPSDPVKWIHDTSSEWTGKPQITRIRLETTTLHHSYLRRWAICLLLSYLMTNLENLLPTLPTLLETGSLVWFRLRNKSWDISLYFDPVDHIPTASGIKVYSFERLLTTSDLKLIYRLLGIMIYLNVSFRNSNISSPFYVRGDLTVNHKPLRDLQTAEISWVRDKIQFGTTSKVPTPSKKQAKPLPIQRRRHRL</sequence>
<dbReference type="InterPro" id="IPR025786">
    <property type="entry name" value="Mononega_L_MeTrfase"/>
</dbReference>
<dbReference type="GO" id="GO:0003968">
    <property type="term" value="F:RNA-directed RNA polymerase activity"/>
    <property type="evidence" value="ECO:0007669"/>
    <property type="project" value="UniProtKB-EC"/>
</dbReference>
<dbReference type="EC" id="2.7.7.48" evidence="1"/>
<dbReference type="PROSITE" id="PS50526">
    <property type="entry name" value="RDRP_SSRNA_NEG_NONSEG"/>
    <property type="match status" value="1"/>
</dbReference>
<evidence type="ECO:0000313" key="18">
    <source>
        <dbReference type="EMBL" id="AYW51543.1"/>
    </source>
</evidence>
<comment type="catalytic activity">
    <reaction evidence="14">
        <text>GTP + H2O = GDP + phosphate + H(+)</text>
        <dbReference type="Rhea" id="RHEA:19669"/>
        <dbReference type="ChEBI" id="CHEBI:15377"/>
        <dbReference type="ChEBI" id="CHEBI:15378"/>
        <dbReference type="ChEBI" id="CHEBI:37565"/>
        <dbReference type="ChEBI" id="CHEBI:43474"/>
        <dbReference type="ChEBI" id="CHEBI:58189"/>
    </reaction>
</comment>
<evidence type="ECO:0000256" key="14">
    <source>
        <dbReference type="ARBA" id="ARBA00048548"/>
    </source>
</evidence>
<evidence type="ECO:0000256" key="9">
    <source>
        <dbReference type="ARBA" id="ARBA00026099"/>
    </source>
</evidence>
<evidence type="ECO:0000256" key="10">
    <source>
        <dbReference type="ARBA" id="ARBA00030436"/>
    </source>
</evidence>
<evidence type="ECO:0000256" key="13">
    <source>
        <dbReference type="ARBA" id="ARBA00047370"/>
    </source>
</evidence>
<dbReference type="EMBL" id="MH477288">
    <property type="protein sequence ID" value="AYW51543.1"/>
    <property type="molecule type" value="Viral_cRNA"/>
</dbReference>
<keyword evidence="3" id="KW-0808">Transferase</keyword>
<evidence type="ECO:0000256" key="15">
    <source>
        <dbReference type="SAM" id="MobiDB-lite"/>
    </source>
</evidence>
<reference evidence="18 19" key="1">
    <citation type="journal article" date="2019" name="Arch. Virol.">
        <title>Discovery of three RNA viruses using ant transcriptomic datasets.</title>
        <authorList>
            <person name="Kleanthous E."/>
            <person name="Olendraite I."/>
            <person name="Lukhovitskaya N.I."/>
            <person name="Firth A.E."/>
        </authorList>
    </citation>
    <scope>NUCLEOTIDE SEQUENCE [LARGE SCALE GENOMIC DNA]</scope>
    <source>
        <strain evidence="18">Cambridge</strain>
    </source>
</reference>
<dbReference type="InterPro" id="IPR014023">
    <property type="entry name" value="Mononeg_RNA_pol_cat"/>
</dbReference>
<keyword evidence="6" id="KW-0511">Multifunctional enzyme</keyword>
<dbReference type="EC" id="2.1.1.375" evidence="9"/>
<dbReference type="GO" id="GO:0016787">
    <property type="term" value="F:hydrolase activity"/>
    <property type="evidence" value="ECO:0007669"/>
    <property type="project" value="UniProtKB-KW"/>
</dbReference>
<dbReference type="Proteomes" id="UP000677750">
    <property type="component" value="Segment"/>
</dbReference>
<keyword evidence="4" id="KW-0949">S-adenosyl-L-methionine</keyword>
<evidence type="ECO:0000256" key="1">
    <source>
        <dbReference type="ARBA" id="ARBA00012494"/>
    </source>
</evidence>
<dbReference type="PROSITE" id="PS51590">
    <property type="entry name" value="SAM_MT_MNV_L"/>
    <property type="match status" value="1"/>
</dbReference>
<comment type="catalytic activity">
    <reaction evidence="13">
        <text>a 5'-end (5'-triphosphoguanosine)-adenylyl-adenylyl-cytidylyl-adenosine in mRNA + 2 S-adenosyl-L-methionine = a 5'-end (N(7)-methyl 5'-triphosphoguanosine)-(2'-O-methyladenylyl)-adenylyl-cytidylyl-adenosine in mRNA + 2 S-adenosyl-L-homocysteine + H(+)</text>
        <dbReference type="Rhea" id="RHEA:65376"/>
        <dbReference type="Rhea" id="RHEA-COMP:16797"/>
        <dbReference type="Rhea" id="RHEA-COMP:16798"/>
        <dbReference type="ChEBI" id="CHEBI:15378"/>
        <dbReference type="ChEBI" id="CHEBI:57856"/>
        <dbReference type="ChEBI" id="CHEBI:59789"/>
        <dbReference type="ChEBI" id="CHEBI:156483"/>
        <dbReference type="ChEBI" id="CHEBI:156484"/>
        <dbReference type="EC" id="2.1.1.375"/>
    </reaction>
</comment>
<evidence type="ECO:0000313" key="19">
    <source>
        <dbReference type="Proteomes" id="UP000677750"/>
    </source>
</evidence>
<organism evidence="18 19">
    <name type="scientific">Lasius neglectus virus 2</name>
    <dbReference type="NCBI Taxonomy" id="2170211"/>
    <lineage>
        <taxon>Viruses</taxon>
        <taxon>Riboviria</taxon>
        <taxon>Orthornavirae</taxon>
    </lineage>
</organism>
<keyword evidence="3" id="KW-0489">Methyltransferase</keyword>
<evidence type="ECO:0000256" key="12">
    <source>
        <dbReference type="ARBA" id="ARBA00047332"/>
    </source>
</evidence>
<evidence type="ECO:0000256" key="2">
    <source>
        <dbReference type="ARBA" id="ARBA00012582"/>
    </source>
</evidence>
<accession>A0A3G5FMH6</accession>
<proteinExistence type="predicted"/>
<dbReference type="GO" id="GO:0005524">
    <property type="term" value="F:ATP binding"/>
    <property type="evidence" value="ECO:0007669"/>
    <property type="project" value="InterPro"/>
</dbReference>
<feature type="compositionally biased region" description="Polar residues" evidence="15">
    <location>
        <begin position="2100"/>
        <end position="2109"/>
    </location>
</feature>
<comment type="catalytic activity">
    <reaction evidence="12">
        <text>a 5'-end (5'-triphosphoguanosine)-adenylyl-adenylyl-cytidylyl-adenosine in mRNA + S-adenosyl-L-methionine = a 5'-end (5'-triphosphoguanosine)-(2'-O-methyladenylyl)-adenylyl-cytidylyl-adenosine in mRNA + S-adenosyl-L-homocysteine + H(+)</text>
        <dbReference type="Rhea" id="RHEA:65380"/>
        <dbReference type="Rhea" id="RHEA-COMP:16797"/>
        <dbReference type="Rhea" id="RHEA-COMP:16801"/>
        <dbReference type="ChEBI" id="CHEBI:15378"/>
        <dbReference type="ChEBI" id="CHEBI:57856"/>
        <dbReference type="ChEBI" id="CHEBI:59789"/>
        <dbReference type="ChEBI" id="CHEBI:156482"/>
        <dbReference type="ChEBI" id="CHEBI:156484"/>
    </reaction>
</comment>
<name>A0A3G5FMH6_9VIRU</name>
<dbReference type="EC" id="2.7.7.88" evidence="2"/>
<evidence type="ECO:0000256" key="6">
    <source>
        <dbReference type="ARBA" id="ARBA00023268"/>
    </source>
</evidence>
<protein>
    <recommendedName>
        <fullName evidence="11">Replicase</fullName>
        <ecNumber evidence="9">2.1.1.375</ecNumber>
        <ecNumber evidence="1">2.7.7.48</ecNumber>
        <ecNumber evidence="2">2.7.7.88</ecNumber>
    </recommendedName>
    <alternativeName>
        <fullName evidence="10">Transcriptase</fullName>
    </alternativeName>
</protein>
<dbReference type="Pfam" id="PF14314">
    <property type="entry name" value="Methyltrans_Mon_2nd"/>
    <property type="match status" value="1"/>
</dbReference>
<dbReference type="GeneID" id="80535904"/>
<evidence type="ECO:0000259" key="16">
    <source>
        <dbReference type="PROSITE" id="PS50526"/>
    </source>
</evidence>
<dbReference type="Pfam" id="PF14318">
    <property type="entry name" value="Mononeg_mRNAcap"/>
    <property type="match status" value="1"/>
</dbReference>
<dbReference type="Pfam" id="PF00946">
    <property type="entry name" value="Mononeg_RNA_pol"/>
    <property type="match status" value="1"/>
</dbReference>
<dbReference type="InterPro" id="IPR026890">
    <property type="entry name" value="Mononeg_mRNAcap"/>
</dbReference>
<dbReference type="RefSeq" id="YP_010797908.1">
    <property type="nucleotide sequence ID" value="NC_076250.1"/>
</dbReference>
<comment type="catalytic activity">
    <reaction evidence="7">
        <text>a 5'-end triphospho-adenylyl-adenylyl-cytidylyl-adenosine in mRNA + GDP + H(+) = a 5'-end (5'-triphosphoguanosine)-adenylyl-adenylyl-cytidylyl-adenosine in mRNA + diphosphate</text>
        <dbReference type="Rhea" id="RHEA:65436"/>
        <dbReference type="Rhea" id="RHEA-COMP:16797"/>
        <dbReference type="Rhea" id="RHEA-COMP:16799"/>
        <dbReference type="ChEBI" id="CHEBI:15378"/>
        <dbReference type="ChEBI" id="CHEBI:33019"/>
        <dbReference type="ChEBI" id="CHEBI:58189"/>
        <dbReference type="ChEBI" id="CHEBI:156484"/>
        <dbReference type="ChEBI" id="CHEBI:156503"/>
        <dbReference type="EC" id="2.7.7.88"/>
    </reaction>
</comment>
<evidence type="ECO:0000256" key="8">
    <source>
        <dbReference type="ARBA" id="ARBA00024499"/>
    </source>
</evidence>
<comment type="catalytic activity">
    <reaction evidence="8">
        <text>a 5'-end (5'-triphosphoguanosine)-(2'-O-methyladenylyl)-adenylyl-cytidylyl-adenosine in mRNA + S-adenosyl-L-methionine = a 5'-end (N(7)-methyl 5'-triphosphoguanosine)-(2'-O-methyladenylyl)-adenylyl-cytidylyl-adenosine in mRNA + S-adenosyl-L-homocysteine</text>
        <dbReference type="Rhea" id="RHEA:65440"/>
        <dbReference type="Rhea" id="RHEA-COMP:16798"/>
        <dbReference type="Rhea" id="RHEA-COMP:16801"/>
        <dbReference type="ChEBI" id="CHEBI:57856"/>
        <dbReference type="ChEBI" id="CHEBI:59789"/>
        <dbReference type="ChEBI" id="CHEBI:156482"/>
        <dbReference type="ChEBI" id="CHEBI:156483"/>
    </reaction>
</comment>
<feature type="domain" description="RdRp catalytic" evidence="16">
    <location>
        <begin position="580"/>
        <end position="755"/>
    </location>
</feature>
<evidence type="ECO:0000259" key="17">
    <source>
        <dbReference type="PROSITE" id="PS51590"/>
    </source>
</evidence>
<evidence type="ECO:0000256" key="11">
    <source>
        <dbReference type="ARBA" id="ARBA00031012"/>
    </source>
</evidence>
<dbReference type="GO" id="GO:0004482">
    <property type="term" value="F:mRNA 5'-cap (guanine-N7-)-methyltransferase activity"/>
    <property type="evidence" value="ECO:0007669"/>
    <property type="project" value="InterPro"/>
</dbReference>
<feature type="region of interest" description="Disordered" evidence="15">
    <location>
        <begin position="2100"/>
        <end position="2124"/>
    </location>
</feature>
<feature type="domain" description="Mononegavirus-type SAM-dependent 2'-O-MTase" evidence="17">
    <location>
        <begin position="1653"/>
        <end position="1848"/>
    </location>
</feature>
<evidence type="ECO:0000256" key="3">
    <source>
        <dbReference type="ARBA" id="ARBA00022603"/>
    </source>
</evidence>
<keyword evidence="5" id="KW-0378">Hydrolase</keyword>
<evidence type="ECO:0000256" key="4">
    <source>
        <dbReference type="ARBA" id="ARBA00022691"/>
    </source>
</evidence>
<dbReference type="InterPro" id="IPR039530">
    <property type="entry name" value="L_methyltransferase_rhabdo"/>
</dbReference>
<evidence type="ECO:0000256" key="5">
    <source>
        <dbReference type="ARBA" id="ARBA00022801"/>
    </source>
</evidence>
<keyword evidence="19" id="KW-1185">Reference proteome</keyword>